<dbReference type="EC" id="3.5.2.17" evidence="8"/>
<comment type="caution">
    <text evidence="10">The sequence shown here is derived from an EMBL/GenBank/DDBJ whole genome shotgun (WGS) entry which is preliminary data.</text>
</comment>
<comment type="similarity">
    <text evidence="3 8">Belongs to the transthyretin family. 5-hydroxyisourate hydrolase subfamily.</text>
</comment>
<evidence type="ECO:0000313" key="11">
    <source>
        <dbReference type="Proteomes" id="UP000637695"/>
    </source>
</evidence>
<feature type="binding site" evidence="7">
    <location>
        <position position="46"/>
    </location>
    <ligand>
        <name>substrate</name>
    </ligand>
</feature>
<dbReference type="Gene3D" id="2.60.40.180">
    <property type="entry name" value="Transthyretin/hydroxyisourate hydrolase domain"/>
    <property type="match status" value="1"/>
</dbReference>
<keyword evidence="5 8" id="KW-0659">Purine metabolism</keyword>
<dbReference type="InterPro" id="IPR023418">
    <property type="entry name" value="Thyroxine_BS"/>
</dbReference>
<dbReference type="PROSITE" id="PS00768">
    <property type="entry name" value="TRANSTHYRETIN_1"/>
    <property type="match status" value="1"/>
</dbReference>
<evidence type="ECO:0000256" key="4">
    <source>
        <dbReference type="ARBA" id="ARBA00011881"/>
    </source>
</evidence>
<comment type="subunit">
    <text evidence="4 8">Homotetramer.</text>
</comment>
<dbReference type="Pfam" id="PF00576">
    <property type="entry name" value="Transthyretin"/>
    <property type="match status" value="1"/>
</dbReference>
<dbReference type="GO" id="GO:0006144">
    <property type="term" value="P:purine nucleobase metabolic process"/>
    <property type="evidence" value="ECO:0007669"/>
    <property type="project" value="UniProtKB-KW"/>
</dbReference>
<keyword evidence="6 8" id="KW-0378">Hydrolase</keyword>
<reference evidence="10" key="1">
    <citation type="journal article" date="2014" name="Int. J. Syst. Evol. Microbiol.">
        <title>Complete genome sequence of Corynebacterium casei LMG S-19264T (=DSM 44701T), isolated from a smear-ripened cheese.</title>
        <authorList>
            <consortium name="US DOE Joint Genome Institute (JGI-PGF)"/>
            <person name="Walter F."/>
            <person name="Albersmeier A."/>
            <person name="Kalinowski J."/>
            <person name="Ruckert C."/>
        </authorList>
    </citation>
    <scope>NUCLEOTIDE SEQUENCE</scope>
    <source>
        <strain evidence="10">JCM 18487</strain>
    </source>
</reference>
<gene>
    <name evidence="10" type="ORF">GCM10010885_19890</name>
</gene>
<protein>
    <recommendedName>
        <fullName evidence="8">5-hydroxyisourate hydrolase</fullName>
        <shortName evidence="8">HIU hydrolase</shortName>
        <shortName evidence="8">HIUHase</shortName>
        <ecNumber evidence="8">3.5.2.17</ecNumber>
    </recommendedName>
</protein>
<dbReference type="NCBIfam" id="TIGR02962">
    <property type="entry name" value="hdxy_isourate"/>
    <property type="match status" value="1"/>
</dbReference>
<feature type="domain" description="Transthyretin/hydroxyisourate hydrolase" evidence="9">
    <location>
        <begin position="5"/>
        <end position="116"/>
    </location>
</feature>
<proteinExistence type="inferred from homology"/>
<organism evidence="10 11">
    <name type="scientific">Alicyclobacillus cellulosilyticus</name>
    <dbReference type="NCBI Taxonomy" id="1003997"/>
    <lineage>
        <taxon>Bacteria</taxon>
        <taxon>Bacillati</taxon>
        <taxon>Bacillota</taxon>
        <taxon>Bacilli</taxon>
        <taxon>Bacillales</taxon>
        <taxon>Alicyclobacillaceae</taxon>
        <taxon>Alicyclobacillus</taxon>
    </lineage>
</organism>
<dbReference type="AlphaFoldDB" id="A0A917KDY3"/>
<dbReference type="EMBL" id="BMOY01000033">
    <property type="protein sequence ID" value="GGJ10679.1"/>
    <property type="molecule type" value="Genomic_DNA"/>
</dbReference>
<sequence length="117" mass="13207">MNGRLTSHVLDQVRGAPATGMMVDLWRVVSQHRTLLRSCETNADGRVELLGDREFLVGTYEIVLHAADYFTRFEGGAAASESLFQEIIIRVKIARPDEHYHVPVLIAPWSYCTYRGS</sequence>
<evidence type="ECO:0000259" key="9">
    <source>
        <dbReference type="Pfam" id="PF00576"/>
    </source>
</evidence>
<dbReference type="PRINTS" id="PR00189">
    <property type="entry name" value="TRNSTHYRETIN"/>
</dbReference>
<accession>A0A917KDY3</accession>
<dbReference type="InterPro" id="IPR023416">
    <property type="entry name" value="Transthyretin/HIU_hydrolase_d"/>
</dbReference>
<evidence type="ECO:0000256" key="8">
    <source>
        <dbReference type="RuleBase" id="RU361270"/>
    </source>
</evidence>
<evidence type="ECO:0000256" key="1">
    <source>
        <dbReference type="ARBA" id="ARBA00001043"/>
    </source>
</evidence>
<feature type="binding site" evidence="7">
    <location>
        <position position="114"/>
    </location>
    <ligand>
        <name>substrate</name>
    </ligand>
</feature>
<reference evidence="10" key="2">
    <citation type="submission" date="2020-09" db="EMBL/GenBank/DDBJ databases">
        <authorList>
            <person name="Sun Q."/>
            <person name="Ohkuma M."/>
        </authorList>
    </citation>
    <scope>NUCLEOTIDE SEQUENCE</scope>
    <source>
        <strain evidence="10">JCM 18487</strain>
    </source>
</reference>
<feature type="binding site" evidence="7">
    <location>
        <position position="8"/>
    </location>
    <ligand>
        <name>substrate</name>
    </ligand>
</feature>
<dbReference type="Proteomes" id="UP000637695">
    <property type="component" value="Unassembled WGS sequence"/>
</dbReference>
<dbReference type="InterPro" id="IPR036817">
    <property type="entry name" value="Transthyretin/HIU_hydrolase_sf"/>
</dbReference>
<dbReference type="GO" id="GO:0033971">
    <property type="term" value="F:hydroxyisourate hydrolase activity"/>
    <property type="evidence" value="ECO:0007669"/>
    <property type="project" value="UniProtKB-EC"/>
</dbReference>
<dbReference type="InterPro" id="IPR014306">
    <property type="entry name" value="Hydroxyisourate_hydrolase"/>
</dbReference>
<dbReference type="PANTHER" id="PTHR10395">
    <property type="entry name" value="URICASE AND TRANSTHYRETIN-RELATED"/>
    <property type="match status" value="1"/>
</dbReference>
<evidence type="ECO:0000256" key="3">
    <source>
        <dbReference type="ARBA" id="ARBA00009850"/>
    </source>
</evidence>
<dbReference type="InterPro" id="IPR000895">
    <property type="entry name" value="Transthyretin/HIU_hydrolase"/>
</dbReference>
<comment type="catalytic activity">
    <reaction evidence="1 8">
        <text>5-hydroxyisourate + H2O = 5-hydroxy-2-oxo-4-ureido-2,5-dihydro-1H-imidazole-5-carboxylate + H(+)</text>
        <dbReference type="Rhea" id="RHEA:23736"/>
        <dbReference type="ChEBI" id="CHEBI:15377"/>
        <dbReference type="ChEBI" id="CHEBI:15378"/>
        <dbReference type="ChEBI" id="CHEBI:18072"/>
        <dbReference type="ChEBI" id="CHEBI:58639"/>
        <dbReference type="EC" id="3.5.2.17"/>
    </reaction>
</comment>
<dbReference type="SUPFAM" id="SSF49472">
    <property type="entry name" value="Transthyretin (synonym: prealbumin)"/>
    <property type="match status" value="1"/>
</dbReference>
<evidence type="ECO:0000313" key="10">
    <source>
        <dbReference type="EMBL" id="GGJ10679.1"/>
    </source>
</evidence>
<evidence type="ECO:0000256" key="5">
    <source>
        <dbReference type="ARBA" id="ARBA00022631"/>
    </source>
</evidence>
<dbReference type="PANTHER" id="PTHR10395:SF7">
    <property type="entry name" value="5-HYDROXYISOURATE HYDROLASE"/>
    <property type="match status" value="1"/>
</dbReference>
<evidence type="ECO:0000256" key="7">
    <source>
        <dbReference type="PIRSR" id="PIRSR600895-51"/>
    </source>
</evidence>
<evidence type="ECO:0000256" key="6">
    <source>
        <dbReference type="ARBA" id="ARBA00022801"/>
    </source>
</evidence>
<name>A0A917KDY3_9BACL</name>
<evidence type="ECO:0000256" key="2">
    <source>
        <dbReference type="ARBA" id="ARBA00002704"/>
    </source>
</evidence>
<dbReference type="RefSeq" id="WP_188882806.1">
    <property type="nucleotide sequence ID" value="NZ_BMOY01000033.1"/>
</dbReference>
<comment type="function">
    <text evidence="2">Catalyzes the hydrolysis of 5-hydroxyisourate (HIU) to 2-oxo-4-hydroxy-4-carboxy-5-ureidoimidazoline (OHCU).</text>
</comment>
<keyword evidence="11" id="KW-1185">Reference proteome</keyword>